<dbReference type="InterPro" id="IPR039391">
    <property type="entry name" value="Phytocyanin-like"/>
</dbReference>
<dbReference type="PROSITE" id="PS51485">
    <property type="entry name" value="PHYTOCYANIN"/>
    <property type="match status" value="1"/>
</dbReference>
<keyword evidence="2" id="KW-0812">Transmembrane</keyword>
<dbReference type="SUPFAM" id="SSF49503">
    <property type="entry name" value="Cupredoxins"/>
    <property type="match status" value="1"/>
</dbReference>
<proteinExistence type="predicted"/>
<organism evidence="5 6">
    <name type="scientific">Hibiscus sabdariffa</name>
    <name type="common">roselle</name>
    <dbReference type="NCBI Taxonomy" id="183260"/>
    <lineage>
        <taxon>Eukaryota</taxon>
        <taxon>Viridiplantae</taxon>
        <taxon>Streptophyta</taxon>
        <taxon>Embryophyta</taxon>
        <taxon>Tracheophyta</taxon>
        <taxon>Spermatophyta</taxon>
        <taxon>Magnoliopsida</taxon>
        <taxon>eudicotyledons</taxon>
        <taxon>Gunneridae</taxon>
        <taxon>Pentapetalae</taxon>
        <taxon>rosids</taxon>
        <taxon>malvids</taxon>
        <taxon>Malvales</taxon>
        <taxon>Malvaceae</taxon>
        <taxon>Malvoideae</taxon>
        <taxon>Hibiscus</taxon>
    </lineage>
</organism>
<evidence type="ECO:0000256" key="3">
    <source>
        <dbReference type="SAM" id="SignalP"/>
    </source>
</evidence>
<dbReference type="Pfam" id="PF02298">
    <property type="entry name" value="Cu_bind_like"/>
    <property type="match status" value="1"/>
</dbReference>
<keyword evidence="3" id="KW-0732">Signal</keyword>
<evidence type="ECO:0000256" key="2">
    <source>
        <dbReference type="SAM" id="Phobius"/>
    </source>
</evidence>
<feature type="transmembrane region" description="Helical" evidence="2">
    <location>
        <begin position="161"/>
        <end position="181"/>
    </location>
</feature>
<evidence type="ECO:0000256" key="1">
    <source>
        <dbReference type="SAM" id="MobiDB-lite"/>
    </source>
</evidence>
<dbReference type="Gene3D" id="2.60.40.420">
    <property type="entry name" value="Cupredoxins - blue copper proteins"/>
    <property type="match status" value="1"/>
</dbReference>
<dbReference type="CDD" id="cd04216">
    <property type="entry name" value="Phytocyanin"/>
    <property type="match status" value="1"/>
</dbReference>
<comment type="caution">
    <text evidence="5">The sequence shown here is derived from an EMBL/GenBank/DDBJ whole genome shotgun (WGS) entry which is preliminary data.</text>
</comment>
<accession>A0ABR2QMZ2</accession>
<keyword evidence="2" id="KW-1133">Transmembrane helix</keyword>
<name>A0ABR2QMZ2_9ROSI</name>
<dbReference type="InterPro" id="IPR003245">
    <property type="entry name" value="Phytocyanin_dom"/>
</dbReference>
<evidence type="ECO:0000313" key="6">
    <source>
        <dbReference type="Proteomes" id="UP001396334"/>
    </source>
</evidence>
<reference evidence="5 6" key="1">
    <citation type="journal article" date="2024" name="G3 (Bethesda)">
        <title>Genome assembly of Hibiscus sabdariffa L. provides insights into metabolisms of medicinal natural products.</title>
        <authorList>
            <person name="Kim T."/>
        </authorList>
    </citation>
    <scope>NUCLEOTIDE SEQUENCE [LARGE SCALE GENOMIC DNA]</scope>
    <source>
        <strain evidence="5">TK-2024</strain>
        <tissue evidence="5">Old leaves</tissue>
    </source>
</reference>
<keyword evidence="2" id="KW-0472">Membrane</keyword>
<dbReference type="PANTHER" id="PTHR33021">
    <property type="entry name" value="BLUE COPPER PROTEIN"/>
    <property type="match status" value="1"/>
</dbReference>
<dbReference type="Proteomes" id="UP001396334">
    <property type="component" value="Unassembled WGS sequence"/>
</dbReference>
<feature type="compositionally biased region" description="Low complexity" evidence="1">
    <location>
        <begin position="121"/>
        <end position="147"/>
    </location>
</feature>
<dbReference type="PANTHER" id="PTHR33021:SF350">
    <property type="entry name" value="UCLACYANIN-2"/>
    <property type="match status" value="1"/>
</dbReference>
<protein>
    <recommendedName>
        <fullName evidence="4">Phytocyanin domain-containing protein</fullName>
    </recommendedName>
</protein>
<evidence type="ECO:0000313" key="5">
    <source>
        <dbReference type="EMBL" id="KAK9002041.1"/>
    </source>
</evidence>
<dbReference type="EMBL" id="JBBPBN010000035">
    <property type="protein sequence ID" value="KAK9002041.1"/>
    <property type="molecule type" value="Genomic_DNA"/>
</dbReference>
<gene>
    <name evidence="5" type="ORF">V6N11_024730</name>
</gene>
<evidence type="ECO:0000259" key="4">
    <source>
        <dbReference type="PROSITE" id="PS51485"/>
    </source>
</evidence>
<feature type="domain" description="Phytocyanin" evidence="4">
    <location>
        <begin position="20"/>
        <end position="118"/>
    </location>
</feature>
<feature type="region of interest" description="Disordered" evidence="1">
    <location>
        <begin position="121"/>
        <end position="158"/>
    </location>
</feature>
<feature type="signal peptide" evidence="3">
    <location>
        <begin position="1"/>
        <end position="19"/>
    </location>
</feature>
<dbReference type="InterPro" id="IPR008972">
    <property type="entry name" value="Cupredoxin"/>
</dbReference>
<feature type="chain" id="PRO_5045674443" description="Phytocyanin domain-containing protein" evidence="3">
    <location>
        <begin position="20"/>
        <end position="182"/>
    </location>
</feature>
<sequence length="182" mass="18208">MGFAAAFLLLLLAAPAAHAVQYTVGDSSGWTTTGDYEGWVQGKTFTVGDTLLFNYGGSHAVDVVSKSDYDNCNSGNALSTHNDGSTVIALSNPGSMYFICPTIGHCAGGMKLAVNVVAAGGNSPSTPSTPSGSPTTPSGTTPSGGSTPSPPPPRPSGAASIMNSGFMLAFWTVLGAVVAIMS</sequence>
<keyword evidence="6" id="KW-1185">Reference proteome</keyword>